<sequence length="174" mass="20918">MFGFSENIKKSEASESYSSSYSFNNKNKKKDKKSKKKYENISIETLYPKSKINKEFDVNSFNTNLLDIENFDTDKLIKERENREKKLKTVYKKLLGTCLHKIQILNDRDETDMVYNVPQIYYGFSKYEPFDCLTYIEKKLRKKYLDTYILSETKIFISWKNIEENKKIQKELDN</sequence>
<feature type="compositionally biased region" description="Basic residues" evidence="1">
    <location>
        <begin position="26"/>
        <end position="36"/>
    </location>
</feature>
<feature type="compositionally biased region" description="Low complexity" evidence="1">
    <location>
        <begin position="14"/>
        <end position="25"/>
    </location>
</feature>
<dbReference type="EMBL" id="MN740543">
    <property type="protein sequence ID" value="QHS77228.1"/>
    <property type="molecule type" value="Genomic_DNA"/>
</dbReference>
<organism evidence="2">
    <name type="scientific">viral metagenome</name>
    <dbReference type="NCBI Taxonomy" id="1070528"/>
    <lineage>
        <taxon>unclassified sequences</taxon>
        <taxon>metagenomes</taxon>
        <taxon>organismal metagenomes</taxon>
    </lineage>
</organism>
<protein>
    <submittedName>
        <fullName evidence="2">Uncharacterized protein</fullName>
    </submittedName>
</protein>
<reference evidence="2" key="1">
    <citation type="journal article" date="2020" name="Nature">
        <title>Giant virus diversity and host interactions through global metagenomics.</title>
        <authorList>
            <person name="Schulz F."/>
            <person name="Roux S."/>
            <person name="Paez-Espino D."/>
            <person name="Jungbluth S."/>
            <person name="Walsh D.A."/>
            <person name="Denef V.J."/>
            <person name="McMahon K.D."/>
            <person name="Konstantinidis K.T."/>
            <person name="Eloe-Fadrosh E.A."/>
            <person name="Kyrpides N.C."/>
            <person name="Woyke T."/>
        </authorList>
    </citation>
    <scope>NUCLEOTIDE SEQUENCE</scope>
    <source>
        <strain evidence="2">GVMAG-S-1004661-13</strain>
    </source>
</reference>
<dbReference type="Pfam" id="PF19063">
    <property type="entry name" value="DUF5759"/>
    <property type="match status" value="1"/>
</dbReference>
<accession>A0A6C0ABZ1</accession>
<dbReference type="AlphaFoldDB" id="A0A6C0ABZ1"/>
<name>A0A6C0ABZ1_9ZZZZ</name>
<feature type="region of interest" description="Disordered" evidence="1">
    <location>
        <begin position="1"/>
        <end position="37"/>
    </location>
</feature>
<evidence type="ECO:0000313" key="2">
    <source>
        <dbReference type="EMBL" id="QHS77228.1"/>
    </source>
</evidence>
<dbReference type="InterPro" id="IPR043977">
    <property type="entry name" value="DUF5759"/>
</dbReference>
<evidence type="ECO:0000256" key="1">
    <source>
        <dbReference type="SAM" id="MobiDB-lite"/>
    </source>
</evidence>
<proteinExistence type="predicted"/>